<gene>
    <name evidence="5" type="ORF">KBO27_16125</name>
</gene>
<proteinExistence type="predicted"/>
<dbReference type="Pfam" id="PF01262">
    <property type="entry name" value="AlaDh_PNT_C"/>
    <property type="match status" value="1"/>
</dbReference>
<evidence type="ECO:0000259" key="4">
    <source>
        <dbReference type="Pfam" id="PF08501"/>
    </source>
</evidence>
<dbReference type="GO" id="GO:0004764">
    <property type="term" value="F:shikimate 3-dehydrogenase (NADP+) activity"/>
    <property type="evidence" value="ECO:0007669"/>
    <property type="project" value="UniProtKB-EC"/>
</dbReference>
<dbReference type="PANTHER" id="PTHR21089:SF1">
    <property type="entry name" value="BIFUNCTIONAL 3-DEHYDROQUINATE DEHYDRATASE_SHIKIMATE DEHYDROGENASE, CHLOROPLASTIC"/>
    <property type="match status" value="1"/>
</dbReference>
<evidence type="ECO:0000256" key="2">
    <source>
        <dbReference type="ARBA" id="ARBA00023141"/>
    </source>
</evidence>
<dbReference type="InterPro" id="IPR036291">
    <property type="entry name" value="NAD(P)-bd_dom_sf"/>
</dbReference>
<dbReference type="EMBL" id="JAGPXE010000006">
    <property type="protein sequence ID" value="MBQ0925484.1"/>
    <property type="molecule type" value="Genomic_DNA"/>
</dbReference>
<evidence type="ECO:0000256" key="1">
    <source>
        <dbReference type="ARBA" id="ARBA00004871"/>
    </source>
</evidence>
<dbReference type="InterPro" id="IPR013708">
    <property type="entry name" value="Shikimate_DH-bd_N"/>
</dbReference>
<evidence type="ECO:0000259" key="3">
    <source>
        <dbReference type="Pfam" id="PF01262"/>
    </source>
</evidence>
<name>A0ABS5DGT2_9PSEU</name>
<feature type="domain" description="Alanine dehydrogenase/pyridine nucleotide transhydrogenase NAD(H)-binding" evidence="3">
    <location>
        <begin position="120"/>
        <end position="171"/>
    </location>
</feature>
<accession>A0ABS5DGT2</accession>
<dbReference type="PANTHER" id="PTHR21089">
    <property type="entry name" value="SHIKIMATE DEHYDROGENASE"/>
    <property type="match status" value="1"/>
</dbReference>
<dbReference type="Gene3D" id="3.40.50.720">
    <property type="entry name" value="NAD(P)-binding Rossmann-like Domain"/>
    <property type="match status" value="1"/>
</dbReference>
<dbReference type="Proteomes" id="UP000674084">
    <property type="component" value="Unassembled WGS sequence"/>
</dbReference>
<dbReference type="RefSeq" id="WP_210970808.1">
    <property type="nucleotide sequence ID" value="NZ_JAGPXE010000006.1"/>
</dbReference>
<sequence length="291" mass="30487">MSEVIAPVRHRVGLVGAGIGGSLSPALHEREAAALGLDYTYRLLDLDHLPPSWTLREAVGEGTTGFNVTHPAKQTVLDQLDELSPDARALGAVNTVSVDGNRLIGHNTDHSGFLSGLRYGLPGIRQDRVVVVGAGGAGSAVAYALAGTGAAVAIADADLHRSEDLVARLRESLPDATITGLPVERVPAELARADGVVNATPIGMTGHPGRPFDTGALEPRHWVAEVVYRPLSTALLQDARATGCRCLDGGAMLVSQAARTLALLTGITPDLDRMRRHLGELVAAEEEVNHD</sequence>
<dbReference type="SUPFAM" id="SSF53223">
    <property type="entry name" value="Aminoacid dehydrogenase-like, N-terminal domain"/>
    <property type="match status" value="1"/>
</dbReference>
<dbReference type="NCBIfam" id="NF009201">
    <property type="entry name" value="PRK12549.1"/>
    <property type="match status" value="1"/>
</dbReference>
<keyword evidence="5" id="KW-0560">Oxidoreductase</keyword>
<dbReference type="SUPFAM" id="SSF51735">
    <property type="entry name" value="NAD(P)-binding Rossmann-fold domains"/>
    <property type="match status" value="1"/>
</dbReference>
<feature type="domain" description="Shikimate dehydrogenase substrate binding N-terminal" evidence="4">
    <location>
        <begin position="14"/>
        <end position="96"/>
    </location>
</feature>
<comment type="caution">
    <text evidence="5">The sequence shown here is derived from an EMBL/GenBank/DDBJ whole genome shotgun (WGS) entry which is preliminary data.</text>
</comment>
<evidence type="ECO:0000313" key="5">
    <source>
        <dbReference type="EMBL" id="MBQ0925484.1"/>
    </source>
</evidence>
<keyword evidence="6" id="KW-1185">Reference proteome</keyword>
<keyword evidence="2" id="KW-0057">Aromatic amino acid biosynthesis</keyword>
<dbReference type="Gene3D" id="3.40.50.10860">
    <property type="entry name" value="Leucine Dehydrogenase, chain A, domain 1"/>
    <property type="match status" value="1"/>
</dbReference>
<keyword evidence="2" id="KW-0028">Amino-acid biosynthesis</keyword>
<dbReference type="InterPro" id="IPR022893">
    <property type="entry name" value="Shikimate_DH_fam"/>
</dbReference>
<organism evidence="5 6">
    <name type="scientific">Saccharopolyspora endophytica</name>
    <dbReference type="NCBI Taxonomy" id="543886"/>
    <lineage>
        <taxon>Bacteria</taxon>
        <taxon>Bacillati</taxon>
        <taxon>Actinomycetota</taxon>
        <taxon>Actinomycetes</taxon>
        <taxon>Pseudonocardiales</taxon>
        <taxon>Pseudonocardiaceae</taxon>
        <taxon>Saccharopolyspora</taxon>
    </lineage>
</organism>
<protein>
    <submittedName>
        <fullName evidence="5">Shikimate dehydrogenase</fullName>
        <ecNumber evidence="5">1.1.1.25</ecNumber>
    </submittedName>
</protein>
<dbReference type="InterPro" id="IPR046346">
    <property type="entry name" value="Aminoacid_DH-like_N_sf"/>
</dbReference>
<comment type="pathway">
    <text evidence="1">Metabolic intermediate biosynthesis; chorismate biosynthesis; chorismate from D-erythrose 4-phosphate and phosphoenolpyruvate: step 4/7.</text>
</comment>
<dbReference type="Pfam" id="PF08501">
    <property type="entry name" value="Shikimate_dh_N"/>
    <property type="match status" value="1"/>
</dbReference>
<reference evidence="5 6" key="1">
    <citation type="submission" date="2021-04" db="EMBL/GenBank/DDBJ databases">
        <title>Whole-genome sequencing of Saccharopolyspora endophytica KCTC 19397.</title>
        <authorList>
            <person name="Ay H."/>
            <person name="Saygin H."/>
            <person name="Sahin N."/>
        </authorList>
    </citation>
    <scope>NUCLEOTIDE SEQUENCE [LARGE SCALE GENOMIC DNA]</scope>
    <source>
        <strain evidence="5 6">KCTC 19397</strain>
    </source>
</reference>
<dbReference type="EC" id="1.1.1.25" evidence="5"/>
<dbReference type="InterPro" id="IPR007698">
    <property type="entry name" value="AlaDH/PNT_NAD(H)-bd"/>
</dbReference>
<evidence type="ECO:0000313" key="6">
    <source>
        <dbReference type="Proteomes" id="UP000674084"/>
    </source>
</evidence>